<keyword evidence="1 3" id="KW-0430">Lectin</keyword>
<dbReference type="PROSITE" id="PS51304">
    <property type="entry name" value="GALECTIN"/>
    <property type="match status" value="2"/>
</dbReference>
<evidence type="ECO:0000259" key="4">
    <source>
        <dbReference type="PROSITE" id="PS51304"/>
    </source>
</evidence>
<dbReference type="SMART" id="SM00276">
    <property type="entry name" value="GLECT"/>
    <property type="match status" value="2"/>
</dbReference>
<dbReference type="InterPro" id="IPR013320">
    <property type="entry name" value="ConA-like_dom_sf"/>
</dbReference>
<dbReference type="InterPro" id="IPR044156">
    <property type="entry name" value="Galectin-like"/>
</dbReference>
<proteinExistence type="evidence at transcript level"/>
<dbReference type="EMBL" id="MK161036">
    <property type="protein sequence ID" value="QDJ94295.1"/>
    <property type="molecule type" value="mRNA"/>
</dbReference>
<feature type="domain" description="Galectin" evidence="4">
    <location>
        <begin position="12"/>
        <end position="144"/>
    </location>
</feature>
<reference evidence="5" key="1">
    <citation type="submission" date="2018-11" db="EMBL/GenBank/DDBJ databases">
        <title>Adaptation evolution and bioactivity of galectin from the deep sea Vesicomyidae clam Archivesica packardana.</title>
        <authorList>
            <person name="Kong X."/>
            <person name="Zhang H."/>
        </authorList>
    </citation>
    <scope>NUCLEOTIDE SEQUENCE</scope>
</reference>
<dbReference type="GO" id="GO:0016936">
    <property type="term" value="F:galactoside binding"/>
    <property type="evidence" value="ECO:0007669"/>
    <property type="project" value="TreeGrafter"/>
</dbReference>
<dbReference type="PANTHER" id="PTHR11346:SF176">
    <property type="entry name" value="32 KDA BETA-GALACTOSIDE-BINDING LECTIN LEC-3"/>
    <property type="match status" value="1"/>
</dbReference>
<accession>A0A514TP85</accession>
<dbReference type="PANTHER" id="PTHR11346">
    <property type="entry name" value="GALECTIN"/>
    <property type="match status" value="1"/>
</dbReference>
<keyword evidence="2" id="KW-0677">Repeat</keyword>
<organism evidence="5">
    <name type="scientific">Archivesica packardana</name>
    <dbReference type="NCBI Taxonomy" id="1299447"/>
    <lineage>
        <taxon>Eukaryota</taxon>
        <taxon>Metazoa</taxon>
        <taxon>Spiralia</taxon>
        <taxon>Lophotrochozoa</taxon>
        <taxon>Mollusca</taxon>
        <taxon>Bivalvia</taxon>
        <taxon>Autobranchia</taxon>
        <taxon>Heteroconchia</taxon>
        <taxon>Euheterodonta</taxon>
        <taxon>Imparidentia</taxon>
        <taxon>Neoheterodontei</taxon>
        <taxon>Venerida</taxon>
        <taxon>Glossoidea</taxon>
        <taxon>Vesicomyidae</taxon>
        <taxon>Archivesica</taxon>
    </lineage>
</organism>
<evidence type="ECO:0000313" key="5">
    <source>
        <dbReference type="EMBL" id="QDJ94295.1"/>
    </source>
</evidence>
<dbReference type="SUPFAM" id="SSF49899">
    <property type="entry name" value="Concanavalin A-like lectins/glucanases"/>
    <property type="match status" value="2"/>
</dbReference>
<dbReference type="GO" id="GO:0030246">
    <property type="term" value="F:carbohydrate binding"/>
    <property type="evidence" value="ECO:0007669"/>
    <property type="project" value="UniProtKB-UniRule"/>
</dbReference>
<dbReference type="CDD" id="cd00070">
    <property type="entry name" value="GLECT"/>
    <property type="match status" value="2"/>
</dbReference>
<evidence type="ECO:0000256" key="1">
    <source>
        <dbReference type="ARBA" id="ARBA00022734"/>
    </source>
</evidence>
<protein>
    <recommendedName>
        <fullName evidence="3">Galectin</fullName>
    </recommendedName>
</protein>
<dbReference type="Gene3D" id="2.60.120.200">
    <property type="match status" value="2"/>
</dbReference>
<name>A0A514TP85_9BIVA</name>
<evidence type="ECO:0000256" key="2">
    <source>
        <dbReference type="ARBA" id="ARBA00022737"/>
    </source>
</evidence>
<evidence type="ECO:0000256" key="3">
    <source>
        <dbReference type="RuleBase" id="RU102079"/>
    </source>
</evidence>
<dbReference type="AlphaFoldDB" id="A0A514TP85"/>
<feature type="domain" description="Galectin" evidence="4">
    <location>
        <begin position="174"/>
        <end position="310"/>
    </location>
</feature>
<sequence length="311" mass="35047">MSHSVQNPGIPYVGTIPNGLQDGMKIHVSGTPEHHHNGFQISLQAGGSINPRSDCAFIFNPRFTENQVVRNSLQSGSWGTEERHGSFPFGRGRYCDVTIHVKPHHYSVSVNGQHYCNYNHRIQKHRVTHISVEQGIRVNSIRFDTVGGGGAGGYPGSSSYPSSDGHPMYNPPVPFIQNVGHMHPSKMIFISGIPHANPSRFSIYLQQGSQHEPHEIAMCFDARFSFGKDRNIVVQNHKQGNWGSEERKVPYFPFQPNNHFEMIILVESYCFKIAVNNQHLVEFNHRIQPLNRTDTLRIDGDVSLTQVRFQG</sequence>
<dbReference type="InterPro" id="IPR001079">
    <property type="entry name" value="Galectin_CRD"/>
</dbReference>
<dbReference type="FunFam" id="2.60.120.200:FF:000124">
    <property type="entry name" value="Galectin-4"/>
    <property type="match status" value="2"/>
</dbReference>
<dbReference type="Pfam" id="PF00337">
    <property type="entry name" value="Gal-bind_lectin"/>
    <property type="match status" value="2"/>
</dbReference>
<dbReference type="SMART" id="SM00908">
    <property type="entry name" value="Gal-bind_lectin"/>
    <property type="match status" value="2"/>
</dbReference>